<gene>
    <name evidence="5" type="ORF">FMM08_19745</name>
</gene>
<evidence type="ECO:0000256" key="1">
    <source>
        <dbReference type="ARBA" id="ARBA00023015"/>
    </source>
</evidence>
<dbReference type="PROSITE" id="PS50937">
    <property type="entry name" value="HTH_MERR_2"/>
    <property type="match status" value="1"/>
</dbReference>
<keyword evidence="1" id="KW-0805">Transcription regulation</keyword>
<proteinExistence type="predicted"/>
<comment type="caution">
    <text evidence="5">The sequence shown here is derived from an EMBL/GenBank/DDBJ whole genome shotgun (WGS) entry which is preliminary data.</text>
</comment>
<organism evidence="5 6">
    <name type="scientific">Quadrisphaera setariae</name>
    <dbReference type="NCBI Taxonomy" id="2593304"/>
    <lineage>
        <taxon>Bacteria</taxon>
        <taxon>Bacillati</taxon>
        <taxon>Actinomycetota</taxon>
        <taxon>Actinomycetes</taxon>
        <taxon>Kineosporiales</taxon>
        <taxon>Kineosporiaceae</taxon>
        <taxon>Quadrisphaera</taxon>
    </lineage>
</organism>
<dbReference type="Pfam" id="PF13411">
    <property type="entry name" value="MerR_1"/>
    <property type="match status" value="1"/>
</dbReference>
<dbReference type="GO" id="GO:0003700">
    <property type="term" value="F:DNA-binding transcription factor activity"/>
    <property type="evidence" value="ECO:0007669"/>
    <property type="project" value="InterPro"/>
</dbReference>
<dbReference type="Proteomes" id="UP000321234">
    <property type="component" value="Unassembled WGS sequence"/>
</dbReference>
<dbReference type="InterPro" id="IPR047057">
    <property type="entry name" value="MerR_fam"/>
</dbReference>
<dbReference type="PANTHER" id="PTHR30204">
    <property type="entry name" value="REDOX-CYCLING DRUG-SENSING TRANSCRIPTIONAL ACTIVATOR SOXR"/>
    <property type="match status" value="1"/>
</dbReference>
<evidence type="ECO:0000259" key="4">
    <source>
        <dbReference type="PROSITE" id="PS50937"/>
    </source>
</evidence>
<evidence type="ECO:0000256" key="2">
    <source>
        <dbReference type="ARBA" id="ARBA00023125"/>
    </source>
</evidence>
<dbReference type="OrthoDB" id="9802039at2"/>
<name>A0A5C8Z669_9ACTN</name>
<dbReference type="PANTHER" id="PTHR30204:SF94">
    <property type="entry name" value="HEAVY METAL-DEPENDENT TRANSCRIPTIONAL REGULATOR HI_0293-RELATED"/>
    <property type="match status" value="1"/>
</dbReference>
<keyword evidence="2 5" id="KW-0238">DNA-binding</keyword>
<protein>
    <submittedName>
        <fullName evidence="5">MerR family DNA-binding transcriptional regulator</fullName>
    </submittedName>
</protein>
<evidence type="ECO:0000256" key="3">
    <source>
        <dbReference type="ARBA" id="ARBA00023163"/>
    </source>
</evidence>
<reference evidence="5 6" key="1">
    <citation type="submission" date="2019-07" db="EMBL/GenBank/DDBJ databases">
        <title>Quadrisphaera sp. strain DD2A genome sequencing and assembly.</title>
        <authorList>
            <person name="Kim I."/>
        </authorList>
    </citation>
    <scope>NUCLEOTIDE SEQUENCE [LARGE SCALE GENOMIC DNA]</scope>
    <source>
        <strain evidence="5 6">DD2A</strain>
    </source>
</reference>
<dbReference type="SUPFAM" id="SSF46955">
    <property type="entry name" value="Putative DNA-binding domain"/>
    <property type="match status" value="1"/>
</dbReference>
<feature type="domain" description="HTH merR-type" evidence="4">
    <location>
        <begin position="1"/>
        <end position="68"/>
    </location>
</feature>
<keyword evidence="6" id="KW-1185">Reference proteome</keyword>
<dbReference type="AlphaFoldDB" id="A0A5C8Z669"/>
<dbReference type="GO" id="GO:0003677">
    <property type="term" value="F:DNA binding"/>
    <property type="evidence" value="ECO:0007669"/>
    <property type="project" value="UniProtKB-KW"/>
</dbReference>
<dbReference type="InterPro" id="IPR009061">
    <property type="entry name" value="DNA-bd_dom_put_sf"/>
</dbReference>
<accession>A0A5C8Z669</accession>
<dbReference type="SMART" id="SM00422">
    <property type="entry name" value="HTH_MERR"/>
    <property type="match status" value="1"/>
</dbReference>
<keyword evidence="3" id="KW-0804">Transcription</keyword>
<evidence type="ECO:0000313" key="6">
    <source>
        <dbReference type="Proteomes" id="UP000321234"/>
    </source>
</evidence>
<dbReference type="RefSeq" id="WP_139713898.1">
    <property type="nucleotide sequence ID" value="NZ_VKAC01000014.1"/>
</dbReference>
<sequence>MRISEVVQRSGVPATTLRYYEALGLVSSRRSANGYRDYDEAVFEQLGFIASAKALRLELPQIAELLRLSREGTCTQVKQRLHPVLVAELKRVEAALEALALLRGQLVEAVEQVAGCPDSESACRSECALVVLQRPASVI</sequence>
<dbReference type="Gene3D" id="1.10.1660.10">
    <property type="match status" value="1"/>
</dbReference>
<dbReference type="InterPro" id="IPR000551">
    <property type="entry name" value="MerR-type_HTH_dom"/>
</dbReference>
<dbReference type="EMBL" id="VKAC01000014">
    <property type="protein sequence ID" value="TXR52430.1"/>
    <property type="molecule type" value="Genomic_DNA"/>
</dbReference>
<evidence type="ECO:0000313" key="5">
    <source>
        <dbReference type="EMBL" id="TXR52430.1"/>
    </source>
</evidence>
<dbReference type="PRINTS" id="PR00040">
    <property type="entry name" value="HTHMERR"/>
</dbReference>